<protein>
    <submittedName>
        <fullName evidence="1">Sel1 repeat family protein</fullName>
    </submittedName>
</protein>
<dbReference type="PANTHER" id="PTHR11102:SF160">
    <property type="entry name" value="ERAD-ASSOCIATED E3 UBIQUITIN-PROTEIN LIGASE COMPONENT HRD3"/>
    <property type="match status" value="1"/>
</dbReference>
<dbReference type="PANTHER" id="PTHR11102">
    <property type="entry name" value="SEL-1-LIKE PROTEIN"/>
    <property type="match status" value="1"/>
</dbReference>
<dbReference type="Pfam" id="PF08238">
    <property type="entry name" value="Sel1"/>
    <property type="match status" value="4"/>
</dbReference>
<keyword evidence="2" id="KW-1185">Reference proteome</keyword>
<evidence type="ECO:0000313" key="2">
    <source>
        <dbReference type="Proteomes" id="UP001199355"/>
    </source>
</evidence>
<dbReference type="Gene3D" id="1.25.40.10">
    <property type="entry name" value="Tetratricopeptide repeat domain"/>
    <property type="match status" value="1"/>
</dbReference>
<name>A0AAE3AXC0_9FIRM</name>
<evidence type="ECO:0000313" key="1">
    <source>
        <dbReference type="EMBL" id="MCC2168566.1"/>
    </source>
</evidence>
<proteinExistence type="predicted"/>
<gene>
    <name evidence="1" type="ORF">LKD45_12845</name>
</gene>
<dbReference type="AlphaFoldDB" id="A0AAE3AXC0"/>
<sequence length="494" mass="56382">MELICAECKNKWMPSNRINEVICPYCGNIIGELSRDFSSFEDGIAYIRNMFGDDIFEQRRFFFICTEYCLDYYEKEISAFKILYDSGLSKRILNLRGSDEKIIVRSKKQFVYQLRMKNGMNTSWAEYVIDLFCFATGISTEKEFSSNILSKVRKAENGDPEAQYQVGICYKDGKGVERSLDDAIKWLSLSAGQKYTEAMVALYHIYAKENNKNIAKKYLEEAVNYGNVNAINTLAYCLYHGDDGYKQNIEKAVALLDSGVSQKSIISMRRRADIYLKDGDVERATELLKDAGNMGDIDSMVKYAWIGFRDVKDFGKGVELKNLLEKGAANGNIEAVYYLACIYEGGYTIPRNIDLSVRLYKKAAENGDVKSKKRLGELFLHGCDDFEIDIEQARVWYMSAAASGDEESLSIISLKNPNSPFKEHVDIEFDDGETGKLNIIGMRMYDGNYYLKVPIDNNDYVYIKYIEHADGSMEFESIDEKMHSVIDKQGEAIY</sequence>
<reference evidence="1 2" key="1">
    <citation type="submission" date="2021-10" db="EMBL/GenBank/DDBJ databases">
        <title>Anaerobic single-cell dispensing facilitates the cultivation of human gut bacteria.</title>
        <authorList>
            <person name="Afrizal A."/>
        </authorList>
    </citation>
    <scope>NUCLEOTIDE SEQUENCE [LARGE SCALE GENOMIC DNA]</scope>
    <source>
        <strain evidence="1 2">CLA-AA-H244</strain>
    </source>
</reference>
<dbReference type="InterPro" id="IPR006597">
    <property type="entry name" value="Sel1-like"/>
</dbReference>
<dbReference type="EMBL" id="JAJEQF010000039">
    <property type="protein sequence ID" value="MCC2168566.1"/>
    <property type="molecule type" value="Genomic_DNA"/>
</dbReference>
<dbReference type="InterPro" id="IPR011990">
    <property type="entry name" value="TPR-like_helical_dom_sf"/>
</dbReference>
<comment type="caution">
    <text evidence="1">The sequence shown here is derived from an EMBL/GenBank/DDBJ whole genome shotgun (WGS) entry which is preliminary data.</text>
</comment>
<organism evidence="1 2">
    <name type="scientific">Gallintestinimicrobium propionicum</name>
    <dbReference type="NCBI Taxonomy" id="2981770"/>
    <lineage>
        <taxon>Bacteria</taxon>
        <taxon>Bacillati</taxon>
        <taxon>Bacillota</taxon>
        <taxon>Clostridia</taxon>
        <taxon>Lachnospirales</taxon>
        <taxon>Lachnospiraceae</taxon>
        <taxon>Gallintestinimicrobium</taxon>
    </lineage>
</organism>
<dbReference type="RefSeq" id="WP_308728771.1">
    <property type="nucleotide sequence ID" value="NZ_JAJEQF010000039.1"/>
</dbReference>
<dbReference type="SUPFAM" id="SSF81901">
    <property type="entry name" value="HCP-like"/>
    <property type="match status" value="2"/>
</dbReference>
<accession>A0AAE3AXC0</accession>
<dbReference type="InterPro" id="IPR050767">
    <property type="entry name" value="Sel1_AlgK"/>
</dbReference>
<dbReference type="SMART" id="SM00671">
    <property type="entry name" value="SEL1"/>
    <property type="match status" value="6"/>
</dbReference>
<dbReference type="Proteomes" id="UP001199355">
    <property type="component" value="Unassembled WGS sequence"/>
</dbReference>